<feature type="transmembrane region" description="Helical" evidence="7">
    <location>
        <begin position="231"/>
        <end position="256"/>
    </location>
</feature>
<keyword evidence="4 7" id="KW-1133">Transmembrane helix</keyword>
<dbReference type="PANTHER" id="PTHR30520:SF6">
    <property type="entry name" value="FORMATE_NITRATE FAMILY TRANSPORTER (EUROFUNG)"/>
    <property type="match status" value="1"/>
</dbReference>
<dbReference type="PANTHER" id="PTHR30520">
    <property type="entry name" value="FORMATE TRANSPORTER-RELATED"/>
    <property type="match status" value="1"/>
</dbReference>
<comment type="similarity">
    <text evidence="6">Belongs to the FNT transporter (TC 1.A.16) family.</text>
</comment>
<sequence>MEKRMLSPQEVADATIRTAEGKTKLNFIQTFLLGIFAGVFVGFGTHGYLTVTQTLGNIDVGLSKLIGASVFPVGLMLVLMAGAELFTGNNLMTIALVDKRITFRSLSKNWIIVYVGNFIGSILLAYAIYKSGLYSGENIKNLAISVGEAKLSLSFHDALIRGILCNMIVTLSVWFATAAKDITGKILAIWFPIMLFVLSGFEHSIANMFFLPIAKFVGLESSWLNIWLNNLIPVTIGNVIGGGIIVSGVYYLTYILPNKKTKKSK</sequence>
<evidence type="ECO:0000256" key="1">
    <source>
        <dbReference type="ARBA" id="ARBA00004141"/>
    </source>
</evidence>
<feature type="transmembrane region" description="Helical" evidence="7">
    <location>
        <begin position="158"/>
        <end position="177"/>
    </location>
</feature>
<feature type="transmembrane region" description="Helical" evidence="7">
    <location>
        <begin position="27"/>
        <end position="49"/>
    </location>
</feature>
<reference evidence="8 9" key="1">
    <citation type="submission" date="2018-08" db="EMBL/GenBank/DDBJ databases">
        <title>Murine metabolic-syndrome-specific gut microbial biobank.</title>
        <authorList>
            <person name="Liu C."/>
        </authorList>
    </citation>
    <scope>NUCLEOTIDE SEQUENCE [LARGE SCALE GENOMIC DNA]</scope>
    <source>
        <strain evidence="8 9">583</strain>
    </source>
</reference>
<dbReference type="GO" id="GO:0015499">
    <property type="term" value="F:formate transmembrane transporter activity"/>
    <property type="evidence" value="ECO:0007669"/>
    <property type="project" value="TreeGrafter"/>
</dbReference>
<evidence type="ECO:0000256" key="4">
    <source>
        <dbReference type="ARBA" id="ARBA00022989"/>
    </source>
</evidence>
<dbReference type="Proteomes" id="UP000467132">
    <property type="component" value="Unassembled WGS sequence"/>
</dbReference>
<protein>
    <submittedName>
        <fullName evidence="8">Formate/nitrite transporter family protein</fullName>
    </submittedName>
</protein>
<dbReference type="AlphaFoldDB" id="A0A845R3F6"/>
<keyword evidence="5 7" id="KW-0472">Membrane</keyword>
<dbReference type="RefSeq" id="WP_160198594.1">
    <property type="nucleotide sequence ID" value="NZ_QXXA01000020.1"/>
</dbReference>
<name>A0A845R3F6_9CLOT</name>
<organism evidence="8 9">
    <name type="scientific">Senegalia massiliensis</name>
    <dbReference type="NCBI Taxonomy" id="1720316"/>
    <lineage>
        <taxon>Bacteria</taxon>
        <taxon>Bacillati</taxon>
        <taxon>Bacillota</taxon>
        <taxon>Clostridia</taxon>
        <taxon>Eubacteriales</taxon>
        <taxon>Clostridiaceae</taxon>
        <taxon>Senegalia</taxon>
    </lineage>
</organism>
<dbReference type="Gene3D" id="1.20.1080.10">
    <property type="entry name" value="Glycerol uptake facilitator protein"/>
    <property type="match status" value="1"/>
</dbReference>
<dbReference type="FunFam" id="1.20.1080.10:FF:000011">
    <property type="entry name" value="Formate family transporter"/>
    <property type="match status" value="1"/>
</dbReference>
<dbReference type="InterPro" id="IPR024002">
    <property type="entry name" value="For/NO2_transpt_CS"/>
</dbReference>
<accession>A0A845R3F6</accession>
<evidence type="ECO:0000256" key="6">
    <source>
        <dbReference type="ARBA" id="ARBA00049660"/>
    </source>
</evidence>
<feature type="transmembrane region" description="Helical" evidence="7">
    <location>
        <begin position="69"/>
        <end position="97"/>
    </location>
</feature>
<keyword evidence="3 7" id="KW-0812">Transmembrane</keyword>
<dbReference type="PROSITE" id="PS01005">
    <property type="entry name" value="FORMATE_NITRITE_TP_1"/>
    <property type="match status" value="1"/>
</dbReference>
<dbReference type="EMBL" id="QXXA01000020">
    <property type="protein sequence ID" value="NBI08128.1"/>
    <property type="molecule type" value="Genomic_DNA"/>
</dbReference>
<keyword evidence="9" id="KW-1185">Reference proteome</keyword>
<evidence type="ECO:0000256" key="2">
    <source>
        <dbReference type="ARBA" id="ARBA00022448"/>
    </source>
</evidence>
<evidence type="ECO:0000313" key="8">
    <source>
        <dbReference type="EMBL" id="NBI08128.1"/>
    </source>
</evidence>
<dbReference type="GO" id="GO:0005886">
    <property type="term" value="C:plasma membrane"/>
    <property type="evidence" value="ECO:0007669"/>
    <property type="project" value="TreeGrafter"/>
</dbReference>
<dbReference type="Pfam" id="PF01226">
    <property type="entry name" value="Form_Nir_trans"/>
    <property type="match status" value="1"/>
</dbReference>
<dbReference type="InterPro" id="IPR023271">
    <property type="entry name" value="Aquaporin-like"/>
</dbReference>
<evidence type="ECO:0000256" key="7">
    <source>
        <dbReference type="SAM" id="Phobius"/>
    </source>
</evidence>
<gene>
    <name evidence="8" type="ORF">D3Z33_14815</name>
</gene>
<dbReference type="OrthoDB" id="9786493at2"/>
<evidence type="ECO:0000256" key="5">
    <source>
        <dbReference type="ARBA" id="ARBA00023136"/>
    </source>
</evidence>
<dbReference type="InterPro" id="IPR000292">
    <property type="entry name" value="For/NO2_transpt"/>
</dbReference>
<comment type="subcellular location">
    <subcellularLocation>
        <location evidence="1">Membrane</location>
        <topology evidence="1">Multi-pass membrane protein</topology>
    </subcellularLocation>
</comment>
<proteinExistence type="inferred from homology"/>
<feature type="transmembrane region" description="Helical" evidence="7">
    <location>
        <begin position="189"/>
        <end position="211"/>
    </location>
</feature>
<evidence type="ECO:0000256" key="3">
    <source>
        <dbReference type="ARBA" id="ARBA00022692"/>
    </source>
</evidence>
<keyword evidence="2" id="KW-0813">Transport</keyword>
<evidence type="ECO:0000313" key="9">
    <source>
        <dbReference type="Proteomes" id="UP000467132"/>
    </source>
</evidence>
<feature type="transmembrane region" description="Helical" evidence="7">
    <location>
        <begin position="109"/>
        <end position="129"/>
    </location>
</feature>
<comment type="caution">
    <text evidence="8">The sequence shown here is derived from an EMBL/GenBank/DDBJ whole genome shotgun (WGS) entry which is preliminary data.</text>
</comment>